<evidence type="ECO:0000313" key="1">
    <source>
        <dbReference type="EMBL" id="CEM28993.1"/>
    </source>
</evidence>
<name>A0A0G4GHF8_9ALVE</name>
<dbReference type="VEuPathDB" id="CryptoDB:Cvel_21885"/>
<gene>
    <name evidence="1" type="ORF">Cvel_21885</name>
</gene>
<dbReference type="AlphaFoldDB" id="A0A0G4GHF8"/>
<organism evidence="1">
    <name type="scientific">Chromera velia CCMP2878</name>
    <dbReference type="NCBI Taxonomy" id="1169474"/>
    <lineage>
        <taxon>Eukaryota</taxon>
        <taxon>Sar</taxon>
        <taxon>Alveolata</taxon>
        <taxon>Colpodellida</taxon>
        <taxon>Chromeraceae</taxon>
        <taxon>Chromera</taxon>
    </lineage>
</organism>
<protein>
    <submittedName>
        <fullName evidence="1">Uncharacterized protein</fullName>
    </submittedName>
</protein>
<dbReference type="EMBL" id="CDMZ01001207">
    <property type="protein sequence ID" value="CEM28993.1"/>
    <property type="molecule type" value="Genomic_DNA"/>
</dbReference>
<reference evidence="1" key="1">
    <citation type="submission" date="2014-11" db="EMBL/GenBank/DDBJ databases">
        <authorList>
            <person name="Otto D Thomas"/>
            <person name="Naeem Raeece"/>
        </authorList>
    </citation>
    <scope>NUCLEOTIDE SEQUENCE</scope>
</reference>
<proteinExistence type="predicted"/>
<sequence>MEDELMGERGAVAHLRSLESLLRGRGVSSCVEELQGGDGGKLSLSVAEFGSGVSLPGVLKAFSQTPFSLIRRGTQRAWRSSLSDREARDGLPIDISAFCRDARSGLTAICQLPESVGGSGND</sequence>
<accession>A0A0G4GHF8</accession>